<dbReference type="GO" id="GO:0046872">
    <property type="term" value="F:metal ion binding"/>
    <property type="evidence" value="ECO:0007669"/>
    <property type="project" value="UniProtKB-KW"/>
</dbReference>
<dbReference type="PRINTS" id="PR00162">
    <property type="entry name" value="RIESKE"/>
</dbReference>
<dbReference type="Gene3D" id="2.102.10.10">
    <property type="entry name" value="Rieske [2Fe-2S] iron-sulphur domain"/>
    <property type="match status" value="1"/>
</dbReference>
<organism evidence="9">
    <name type="scientific">marine sediment metagenome</name>
    <dbReference type="NCBI Taxonomy" id="412755"/>
    <lineage>
        <taxon>unclassified sequences</taxon>
        <taxon>metagenomes</taxon>
        <taxon>ecological metagenomes</taxon>
    </lineage>
</organism>
<comment type="caution">
    <text evidence="9">The sequence shown here is derived from an EMBL/GenBank/DDBJ whole genome shotgun (WGS) entry which is preliminary data.</text>
</comment>
<evidence type="ECO:0000256" key="7">
    <source>
        <dbReference type="SAM" id="Phobius"/>
    </source>
</evidence>
<dbReference type="InterPro" id="IPR005805">
    <property type="entry name" value="Rieske_Fe-S_prot_C"/>
</dbReference>
<dbReference type="PANTHER" id="PTHR10134">
    <property type="entry name" value="CYTOCHROME B-C1 COMPLEX SUBUNIT RIESKE, MITOCHONDRIAL"/>
    <property type="match status" value="1"/>
</dbReference>
<keyword evidence="7" id="KW-0472">Membrane</keyword>
<dbReference type="AlphaFoldDB" id="X1KG09"/>
<sequence>MTAEENKERVPINRREFLNYAWLVSLGFFTVTAAGATYLFSLPRFKEGEFGGVITVGTVEDLPAVNEPPDNYAKTKFWLSNTPQGLVALYKVCTHLGCLFNWNNQEVKYLCPCHGSQFEKEGEYILGPAPRDLDQFIVRIETPEGEIIVETDLATGDPIPVPDVPNAIVKVDTGVRIIGDRHT</sequence>
<gene>
    <name evidence="9" type="ORF">S03H2_64732</name>
</gene>
<protein>
    <recommendedName>
        <fullName evidence="8">Rieske domain-containing protein</fullName>
    </recommendedName>
</protein>
<accession>X1KG09</accession>
<evidence type="ECO:0000259" key="8">
    <source>
        <dbReference type="PROSITE" id="PS51296"/>
    </source>
</evidence>
<evidence type="ECO:0000256" key="4">
    <source>
        <dbReference type="ARBA" id="ARBA00023014"/>
    </source>
</evidence>
<reference evidence="9" key="1">
    <citation type="journal article" date="2014" name="Front. Microbiol.">
        <title>High frequency of phylogenetically diverse reductive dehalogenase-homologous genes in deep subseafloor sedimentary metagenomes.</title>
        <authorList>
            <person name="Kawai M."/>
            <person name="Futagami T."/>
            <person name="Toyoda A."/>
            <person name="Takaki Y."/>
            <person name="Nishi S."/>
            <person name="Hori S."/>
            <person name="Arai W."/>
            <person name="Tsubouchi T."/>
            <person name="Morono Y."/>
            <person name="Uchiyama I."/>
            <person name="Ito T."/>
            <person name="Fujiyama A."/>
            <person name="Inagaki F."/>
            <person name="Takami H."/>
        </authorList>
    </citation>
    <scope>NUCLEOTIDE SEQUENCE</scope>
    <source>
        <strain evidence="9">Expedition CK06-06</strain>
    </source>
</reference>
<dbReference type="PROSITE" id="PS51296">
    <property type="entry name" value="RIESKE"/>
    <property type="match status" value="1"/>
</dbReference>
<name>X1KG09_9ZZZZ</name>
<dbReference type="SUPFAM" id="SSF50022">
    <property type="entry name" value="ISP domain"/>
    <property type="match status" value="1"/>
</dbReference>
<evidence type="ECO:0000256" key="5">
    <source>
        <dbReference type="ARBA" id="ARBA00023157"/>
    </source>
</evidence>
<keyword evidence="4" id="KW-0411">Iron-sulfur</keyword>
<feature type="transmembrane region" description="Helical" evidence="7">
    <location>
        <begin position="20"/>
        <end position="40"/>
    </location>
</feature>
<keyword evidence="1" id="KW-0001">2Fe-2S</keyword>
<keyword evidence="3" id="KW-0408">Iron</keyword>
<dbReference type="InterPro" id="IPR036922">
    <property type="entry name" value="Rieske_2Fe-2S_sf"/>
</dbReference>
<keyword evidence="7" id="KW-0812">Transmembrane</keyword>
<keyword evidence="2" id="KW-0479">Metal-binding</keyword>
<dbReference type="InterPro" id="IPR014349">
    <property type="entry name" value="Rieske_Fe-S_prot"/>
</dbReference>
<keyword evidence="7" id="KW-1133">Transmembrane helix</keyword>
<dbReference type="Pfam" id="PF00355">
    <property type="entry name" value="Rieske"/>
    <property type="match status" value="1"/>
</dbReference>
<dbReference type="InterPro" id="IPR017941">
    <property type="entry name" value="Rieske_2Fe-2S"/>
</dbReference>
<dbReference type="GO" id="GO:0016020">
    <property type="term" value="C:membrane"/>
    <property type="evidence" value="ECO:0007669"/>
    <property type="project" value="InterPro"/>
</dbReference>
<proteinExistence type="predicted"/>
<comment type="cofactor">
    <cofactor evidence="6">
        <name>[2Fe-2S] cluster</name>
        <dbReference type="ChEBI" id="CHEBI:190135"/>
    </cofactor>
</comment>
<dbReference type="GO" id="GO:0051537">
    <property type="term" value="F:2 iron, 2 sulfur cluster binding"/>
    <property type="evidence" value="ECO:0007669"/>
    <property type="project" value="UniProtKB-KW"/>
</dbReference>
<evidence type="ECO:0000256" key="3">
    <source>
        <dbReference type="ARBA" id="ARBA00023004"/>
    </source>
</evidence>
<evidence type="ECO:0000256" key="2">
    <source>
        <dbReference type="ARBA" id="ARBA00022723"/>
    </source>
</evidence>
<dbReference type="EMBL" id="BARU01042081">
    <property type="protein sequence ID" value="GAH80993.1"/>
    <property type="molecule type" value="Genomic_DNA"/>
</dbReference>
<evidence type="ECO:0000256" key="1">
    <source>
        <dbReference type="ARBA" id="ARBA00022714"/>
    </source>
</evidence>
<keyword evidence="5" id="KW-1015">Disulfide bond</keyword>
<evidence type="ECO:0000313" key="9">
    <source>
        <dbReference type="EMBL" id="GAH80993.1"/>
    </source>
</evidence>
<evidence type="ECO:0000256" key="6">
    <source>
        <dbReference type="ARBA" id="ARBA00034078"/>
    </source>
</evidence>
<feature type="domain" description="Rieske" evidence="8">
    <location>
        <begin position="54"/>
        <end position="147"/>
    </location>
</feature>